<comment type="caution">
    <text evidence="2">The sequence shown here is derived from an EMBL/GenBank/DDBJ whole genome shotgun (WGS) entry which is preliminary data.</text>
</comment>
<sequence>MVDSLVPSWRALAAVDAFDVLRSLIVAGCALALILAGVDLSL</sequence>
<accession>A0ABT0BHL6</accession>
<name>A0ABT0BHL6_9SPHN</name>
<evidence type="ECO:0000313" key="3">
    <source>
        <dbReference type="Proteomes" id="UP001162881"/>
    </source>
</evidence>
<proteinExistence type="predicted"/>
<keyword evidence="1" id="KW-1133">Transmembrane helix</keyword>
<evidence type="ECO:0000313" key="2">
    <source>
        <dbReference type="EMBL" id="MCJ2184519.1"/>
    </source>
</evidence>
<dbReference type="RefSeq" id="WP_244023427.1">
    <property type="nucleotide sequence ID" value="NZ_JALHLF010000110.1"/>
</dbReference>
<keyword evidence="3" id="KW-1185">Reference proteome</keyword>
<dbReference type="Proteomes" id="UP001162881">
    <property type="component" value="Unassembled WGS sequence"/>
</dbReference>
<organism evidence="2 3">
    <name type="scientific">Novosphingobium organovorum</name>
    <dbReference type="NCBI Taxonomy" id="2930092"/>
    <lineage>
        <taxon>Bacteria</taxon>
        <taxon>Pseudomonadati</taxon>
        <taxon>Pseudomonadota</taxon>
        <taxon>Alphaproteobacteria</taxon>
        <taxon>Sphingomonadales</taxon>
        <taxon>Sphingomonadaceae</taxon>
        <taxon>Novosphingobium</taxon>
    </lineage>
</organism>
<reference evidence="2" key="1">
    <citation type="submission" date="2022-03" db="EMBL/GenBank/DDBJ databases">
        <title>Identification of a novel bacterium isolated from mangrove sediments.</title>
        <authorList>
            <person name="Pan X."/>
        </authorList>
    </citation>
    <scope>NUCLEOTIDE SEQUENCE</scope>
    <source>
        <strain evidence="2">B1949</strain>
    </source>
</reference>
<gene>
    <name evidence="2" type="ORF">MTR62_17745</name>
</gene>
<keyword evidence="1" id="KW-0812">Transmembrane</keyword>
<dbReference type="EMBL" id="JALHLF010000110">
    <property type="protein sequence ID" value="MCJ2184519.1"/>
    <property type="molecule type" value="Genomic_DNA"/>
</dbReference>
<feature type="transmembrane region" description="Helical" evidence="1">
    <location>
        <begin position="20"/>
        <end position="38"/>
    </location>
</feature>
<protein>
    <submittedName>
        <fullName evidence="2">DUF2476 domain-containing protein</fullName>
    </submittedName>
</protein>
<keyword evidence="1" id="KW-0472">Membrane</keyword>
<evidence type="ECO:0000256" key="1">
    <source>
        <dbReference type="SAM" id="Phobius"/>
    </source>
</evidence>